<sequence>HVCCSSCFRSRVAARVVEERCRSRVPRPMTVTPVANCSTAGPDMSHELSEQRAKHPGEQRTLSTLLPEQEREDLPDCSPTGTALQSQTVCSPCHAAPFGTTCADGPPMQQLQTAVELPLEAAASLLRTVDMDLADELCRVLSLLRRVVVDTASVLASLGCAARGIAVGALPMLRAALASSRTKRTAVANSIGAAQGLVLERHEEVAQVLDSHVVLVERVHYVHRCLLVTTDSHCAEGDAGAGAEAVEGLREGQAGFQDGIGPSGHGVGEALGTALVHLDEAIDALEECSDRRRMLRRTERLLASVAESAQDIRGQLLSGPRILDLQPRLEPFVASLEQFCQLCCPEDSVAALGRQHVLCSQVADAEVGPSVLDGSCGSETASSLARGRAQSWLLSDA</sequence>
<feature type="region of interest" description="Disordered" evidence="1">
    <location>
        <begin position="38"/>
        <end position="59"/>
    </location>
</feature>
<gene>
    <name evidence="2" type="ORF">PCOR1329_LOCUS43587</name>
</gene>
<proteinExistence type="predicted"/>
<comment type="caution">
    <text evidence="2">The sequence shown here is derived from an EMBL/GenBank/DDBJ whole genome shotgun (WGS) entry which is preliminary data.</text>
</comment>
<protein>
    <recommendedName>
        <fullName evidence="4">Vacuolar protein sorting-associated protein 54</fullName>
    </recommendedName>
</protein>
<reference evidence="2" key="1">
    <citation type="submission" date="2023-10" db="EMBL/GenBank/DDBJ databases">
        <authorList>
            <person name="Chen Y."/>
            <person name="Shah S."/>
            <person name="Dougan E. K."/>
            <person name="Thang M."/>
            <person name="Chan C."/>
        </authorList>
    </citation>
    <scope>NUCLEOTIDE SEQUENCE [LARGE SCALE GENOMIC DNA]</scope>
</reference>
<keyword evidence="3" id="KW-1185">Reference proteome</keyword>
<evidence type="ECO:0000313" key="2">
    <source>
        <dbReference type="EMBL" id="CAK0851432.1"/>
    </source>
</evidence>
<evidence type="ECO:0008006" key="4">
    <source>
        <dbReference type="Google" id="ProtNLM"/>
    </source>
</evidence>
<evidence type="ECO:0000313" key="3">
    <source>
        <dbReference type="Proteomes" id="UP001189429"/>
    </source>
</evidence>
<evidence type="ECO:0000256" key="1">
    <source>
        <dbReference type="SAM" id="MobiDB-lite"/>
    </source>
</evidence>
<organism evidence="2 3">
    <name type="scientific">Prorocentrum cordatum</name>
    <dbReference type="NCBI Taxonomy" id="2364126"/>
    <lineage>
        <taxon>Eukaryota</taxon>
        <taxon>Sar</taxon>
        <taxon>Alveolata</taxon>
        <taxon>Dinophyceae</taxon>
        <taxon>Prorocentrales</taxon>
        <taxon>Prorocentraceae</taxon>
        <taxon>Prorocentrum</taxon>
    </lineage>
</organism>
<feature type="compositionally biased region" description="Basic and acidic residues" evidence="1">
    <location>
        <begin position="44"/>
        <end position="58"/>
    </location>
</feature>
<feature type="non-terminal residue" evidence="2">
    <location>
        <position position="1"/>
    </location>
</feature>
<accession>A0ABN9TYM3</accession>
<dbReference type="Proteomes" id="UP001189429">
    <property type="component" value="Unassembled WGS sequence"/>
</dbReference>
<name>A0ABN9TYM3_9DINO</name>
<dbReference type="EMBL" id="CAUYUJ010015238">
    <property type="protein sequence ID" value="CAK0851432.1"/>
    <property type="molecule type" value="Genomic_DNA"/>
</dbReference>